<gene>
    <name evidence="2" type="ORF">SSYRP_v1c05330</name>
</gene>
<keyword evidence="1" id="KW-0472">Membrane</keyword>
<dbReference type="EMBL" id="CP005078">
    <property type="protein sequence ID" value="AGM26123.1"/>
    <property type="molecule type" value="Genomic_DNA"/>
</dbReference>
<dbReference type="RefSeq" id="WP_016340769.1">
    <property type="nucleotide sequence ID" value="NC_021284.1"/>
</dbReference>
<keyword evidence="1" id="KW-1133">Transmembrane helix</keyword>
<sequence>MKNKIEFLYNKMCFRCKSKFKQIVIQIKNNNNLDIKNLEFFSCKVEKNRLINQDHGVKPLAFIHCKNDSYAFFWKNSLYNGDGSSKIPVINNTIKLSQATIDKIAEDANNNLVIVNSLSNLPNVNSKIENNVSKIISQVDVIKRNNTHLTLQVVKTRKLIVILTLICILILGSVGSFLGWYFIHGENNNIISLPPALGQINLSDHLVDSNLQKINDNRTETILSMAKNKNSDLIVEDLLVKNITETTADIVVLSSNKTYIVGSLVNVSFTPQTVTLQTHVKKTNFFAEVDLANPEKTIDMIVNAPENKLLKKEQVQLKIENSTYTTDVYKATLIPSENNTIYLEDDNLEIFFSTTGKKLLSEVLSQVDLGDIVNKNPEIIMDAIKNKNPNIDTNQIEIVSNSIEDSRAEIKVSENSKEYILDSPLVTIYYRVFNPNIGTIKEKVEQPDGQSFKRWVSILFQLANGTILAIESSSYGSIYELNMDGAIKQKVGNTSNTSLNAIVQLSDGTILAGGSRDIYELNMDGTIKKKVEQPDGQSFDNSVNTLFQLANGTILAVESSVNSFIYELNMDGTIKQKVGNSSNTSLHTIVQLSDGTILAGGSRDIYELNMDGTIKKKVEQPGGVAFDGSVSSLIQLSDGTILAATGYSLYQLNMDGTIKKKIVDKQFGGNKLSIVQLNNGSILAASNQDIYQLNSE</sequence>
<organism evidence="2 3">
    <name type="scientific">Spiroplasma syrphidicola EA-1</name>
    <dbReference type="NCBI Taxonomy" id="1276229"/>
    <lineage>
        <taxon>Bacteria</taxon>
        <taxon>Bacillati</taxon>
        <taxon>Mycoplasmatota</taxon>
        <taxon>Mollicutes</taxon>
        <taxon>Entomoplasmatales</taxon>
        <taxon>Spiroplasmataceae</taxon>
        <taxon>Spiroplasma</taxon>
    </lineage>
</organism>
<dbReference type="HOGENOM" id="CLU_025324_0_0_14"/>
<feature type="transmembrane region" description="Helical" evidence="1">
    <location>
        <begin position="159"/>
        <end position="183"/>
    </location>
</feature>
<dbReference type="PATRIC" id="fig|1276229.3.peg.528"/>
<accession>R4U692</accession>
<dbReference type="eggNOG" id="COG1520">
    <property type="taxonomic scope" value="Bacteria"/>
</dbReference>
<dbReference type="AlphaFoldDB" id="R4U692"/>
<protein>
    <submittedName>
        <fullName evidence="2">Uncharacterized protein</fullName>
    </submittedName>
</protein>
<dbReference type="Proteomes" id="UP000013963">
    <property type="component" value="Chromosome"/>
</dbReference>
<dbReference type="OrthoDB" id="358279at2"/>
<evidence type="ECO:0000313" key="2">
    <source>
        <dbReference type="EMBL" id="AGM26123.1"/>
    </source>
</evidence>
<dbReference type="STRING" id="1276229.SSYRP_v1c05330"/>
<evidence type="ECO:0000313" key="3">
    <source>
        <dbReference type="Proteomes" id="UP000013963"/>
    </source>
</evidence>
<keyword evidence="3" id="KW-1185">Reference proteome</keyword>
<dbReference type="Gene3D" id="2.80.10.50">
    <property type="match status" value="2"/>
</dbReference>
<name>R4U692_9MOLU</name>
<proteinExistence type="predicted"/>
<dbReference type="KEGG" id="ssyr:SSYRP_v1c05330"/>
<evidence type="ECO:0000256" key="1">
    <source>
        <dbReference type="SAM" id="Phobius"/>
    </source>
</evidence>
<keyword evidence="1" id="KW-0812">Transmembrane</keyword>
<dbReference type="SUPFAM" id="SSF101898">
    <property type="entry name" value="NHL repeat"/>
    <property type="match status" value="1"/>
</dbReference>
<reference evidence="2 3" key="1">
    <citation type="journal article" date="2013" name="Genome Biol. Evol.">
        <title>Complete genomes of two dipteran-associated spiroplasmas provided insights into the origin, dynamics, and impacts of viral invasion in spiroplasma.</title>
        <authorList>
            <person name="Ku C."/>
            <person name="Lo W.S."/>
            <person name="Chen L.L."/>
            <person name="Kuo C.H."/>
        </authorList>
    </citation>
    <scope>NUCLEOTIDE SEQUENCE [LARGE SCALE GENOMIC DNA]</scope>
    <source>
        <strain evidence="2">EA-1</strain>
    </source>
</reference>